<dbReference type="GO" id="GO:0016829">
    <property type="term" value="F:lyase activity"/>
    <property type="evidence" value="ECO:0007669"/>
    <property type="project" value="UniProtKB-KW"/>
</dbReference>
<reference evidence="4 5" key="1">
    <citation type="journal article" date="2014" name="Int. J. Syst. Evol. Microbiol.">
        <title>Complete genome sequence of Corynebacterium casei LMG S-19264T (=DSM 44701T), isolated from a smear-ripened cheese.</title>
        <authorList>
            <consortium name="US DOE Joint Genome Institute (JGI-PGF)"/>
            <person name="Walter F."/>
            <person name="Albersmeier A."/>
            <person name="Kalinowski J."/>
            <person name="Ruckert C."/>
        </authorList>
    </citation>
    <scope>NUCLEOTIDE SEQUENCE [LARGE SCALE GENOMIC DNA]</scope>
    <source>
        <strain evidence="4 5">CGMCC 1.16330</strain>
    </source>
</reference>
<sequence length="272" mass="29498">MSGGYQGIIWRVQDGIGVLTMNRPEKRNALDLAMREEIADAVRRARQDAAVKVLLLAGAGGAFCAGGDLAALEAARQDLQAARERIRALHVWLPELINLEKPVVAAVDGPAFGAGFMLALAADFVLASPRARFCAVFARIGLVPDLGAFWLLPRILGLQRAKELVMTARTVGVEEAKALGIVLEIHPPEALHDRALAFAARFRHAPTAALGMAKHALNQSFNLDQRALGEIEAYAQAVAIHSAYHRAAVERFLGKQPLEFDWDRMQRDEGSA</sequence>
<keyword evidence="5" id="KW-1185">Reference proteome</keyword>
<dbReference type="Proteomes" id="UP000597507">
    <property type="component" value="Unassembled WGS sequence"/>
</dbReference>
<organism evidence="4 5">
    <name type="scientific">Caldovatus sediminis</name>
    <dbReference type="NCBI Taxonomy" id="2041189"/>
    <lineage>
        <taxon>Bacteria</taxon>
        <taxon>Pseudomonadati</taxon>
        <taxon>Pseudomonadota</taxon>
        <taxon>Alphaproteobacteria</taxon>
        <taxon>Acetobacterales</taxon>
        <taxon>Roseomonadaceae</taxon>
        <taxon>Caldovatus</taxon>
    </lineage>
</organism>
<evidence type="ECO:0000313" key="4">
    <source>
        <dbReference type="EMBL" id="GGG40889.1"/>
    </source>
</evidence>
<evidence type="ECO:0000313" key="5">
    <source>
        <dbReference type="Proteomes" id="UP000597507"/>
    </source>
</evidence>
<evidence type="ECO:0000256" key="2">
    <source>
        <dbReference type="ARBA" id="ARBA00023239"/>
    </source>
</evidence>
<dbReference type="GO" id="GO:0006635">
    <property type="term" value="P:fatty acid beta-oxidation"/>
    <property type="evidence" value="ECO:0007669"/>
    <property type="project" value="TreeGrafter"/>
</dbReference>
<accession>A0A8J3EDA7</accession>
<comment type="caution">
    <text evidence="4">The sequence shown here is derived from an EMBL/GenBank/DDBJ whole genome shotgun (WGS) entry which is preliminary data.</text>
</comment>
<dbReference type="EMBL" id="BMKS01000009">
    <property type="protein sequence ID" value="GGG40889.1"/>
    <property type="molecule type" value="Genomic_DNA"/>
</dbReference>
<dbReference type="Pfam" id="PF00378">
    <property type="entry name" value="ECH_1"/>
    <property type="match status" value="1"/>
</dbReference>
<dbReference type="PROSITE" id="PS00166">
    <property type="entry name" value="ENOYL_COA_HYDRATASE"/>
    <property type="match status" value="1"/>
</dbReference>
<gene>
    <name evidence="4" type="ORF">GCM10010964_30650</name>
</gene>
<protein>
    <submittedName>
        <fullName evidence="4">Enoyl-CoA hydratase</fullName>
    </submittedName>
</protein>
<comment type="similarity">
    <text evidence="1 3">Belongs to the enoyl-CoA hydratase/isomerase family.</text>
</comment>
<dbReference type="InterPro" id="IPR001753">
    <property type="entry name" value="Enoyl-CoA_hydra/iso"/>
</dbReference>
<evidence type="ECO:0000256" key="3">
    <source>
        <dbReference type="RuleBase" id="RU003707"/>
    </source>
</evidence>
<dbReference type="InterPro" id="IPR029045">
    <property type="entry name" value="ClpP/crotonase-like_dom_sf"/>
</dbReference>
<dbReference type="CDD" id="cd06558">
    <property type="entry name" value="crotonase-like"/>
    <property type="match status" value="1"/>
</dbReference>
<dbReference type="InterPro" id="IPR014748">
    <property type="entry name" value="Enoyl-CoA_hydra_C"/>
</dbReference>
<name>A0A8J3EDA7_9PROT</name>
<dbReference type="Gene3D" id="3.90.226.10">
    <property type="entry name" value="2-enoyl-CoA Hydratase, Chain A, domain 1"/>
    <property type="match status" value="1"/>
</dbReference>
<dbReference type="SUPFAM" id="SSF52096">
    <property type="entry name" value="ClpP/crotonase"/>
    <property type="match status" value="1"/>
</dbReference>
<proteinExistence type="inferred from homology"/>
<evidence type="ECO:0000256" key="1">
    <source>
        <dbReference type="ARBA" id="ARBA00005254"/>
    </source>
</evidence>
<dbReference type="Gene3D" id="1.10.12.10">
    <property type="entry name" value="Lyase 2-enoyl-coa Hydratase, Chain A, domain 2"/>
    <property type="match status" value="1"/>
</dbReference>
<keyword evidence="2" id="KW-0456">Lyase</keyword>
<dbReference type="PANTHER" id="PTHR11941:SF133">
    <property type="entry name" value="1,2-EPOXYPHENYLACETYL-COA ISOMERASE"/>
    <property type="match status" value="1"/>
</dbReference>
<dbReference type="AlphaFoldDB" id="A0A8J3EDA7"/>
<dbReference type="PANTHER" id="PTHR11941">
    <property type="entry name" value="ENOYL-COA HYDRATASE-RELATED"/>
    <property type="match status" value="1"/>
</dbReference>
<dbReference type="InterPro" id="IPR018376">
    <property type="entry name" value="Enoyl-CoA_hyd/isom_CS"/>
</dbReference>
<dbReference type="RefSeq" id="WP_188901734.1">
    <property type="nucleotide sequence ID" value="NZ_BMKS01000009.1"/>
</dbReference>